<dbReference type="EnsemblFungi" id="PTTG_28517-t43_1">
    <property type="protein sequence ID" value="PTTG_28517-t43_1-p1"/>
    <property type="gene ID" value="PTTG_28517"/>
</dbReference>
<evidence type="ECO:0000313" key="2">
    <source>
        <dbReference type="EMBL" id="OAV89863.1"/>
    </source>
</evidence>
<evidence type="ECO:0000313" key="4">
    <source>
        <dbReference type="Proteomes" id="UP000005240"/>
    </source>
</evidence>
<dbReference type="Proteomes" id="UP000005240">
    <property type="component" value="Unassembled WGS sequence"/>
</dbReference>
<reference evidence="2" key="2">
    <citation type="submission" date="2016-05" db="EMBL/GenBank/DDBJ databases">
        <title>Comparative analysis highlights variable genome content of wheat rusts and divergence of the mating loci.</title>
        <authorList>
            <person name="Cuomo C.A."/>
            <person name="Bakkeren G."/>
            <person name="Szabo L."/>
            <person name="Khalil H."/>
            <person name="Joly D."/>
            <person name="Goldberg J."/>
            <person name="Young S."/>
            <person name="Zeng Q."/>
            <person name="Fellers J."/>
        </authorList>
    </citation>
    <scope>NUCLEOTIDE SEQUENCE [LARGE SCALE GENOMIC DNA]</scope>
    <source>
        <strain evidence="2">1-1 BBBD Race 1</strain>
    </source>
</reference>
<sequence length="398" mass="44927">MGDIVPTAPPQPEQPPPPRRSRKDQRIVKSEWKEQEQADWEYFDTCVVYLQEYKTEINRLVIHSNIETQDNTNPGIAPVDKDAGEELIFEEAVESFGPKGKETVNRTEPDFIEFMKAVPRIIEWKLNPANIRDIRRICRRNSGENLIRLPFETHSIALRTAFEVISIPLRLSSSATDNRTEFEHRQKYSFKNRSSPAGYELKSSIQHGYLPHCDSSPHRELALPACLRPTLPVMENREPSSRHDDGGGENQSGISQNAQSQPRRNEAPAPLPGDDDGLSGDDDGPPPPRRLVPRKRKSTIERLQALCPDMFNPSRAEAKDRKPSPSLLVDQLQSSGSSTPPNPKRAKSSSSSPPSEGDLTMEAYLDLCHIQPGDSQTHAAIERHSLYHWLVLNFIFCY</sequence>
<dbReference type="AlphaFoldDB" id="A0A180GD48"/>
<reference evidence="3" key="4">
    <citation type="submission" date="2025-05" db="UniProtKB">
        <authorList>
            <consortium name="EnsemblFungi"/>
        </authorList>
    </citation>
    <scope>IDENTIFICATION</scope>
    <source>
        <strain evidence="3">isolate 1-1 / race 1 (BBBD)</strain>
    </source>
</reference>
<feature type="compositionally biased region" description="Basic and acidic residues" evidence="1">
    <location>
        <begin position="24"/>
        <end position="34"/>
    </location>
</feature>
<proteinExistence type="predicted"/>
<dbReference type="VEuPathDB" id="FungiDB:PTTG_28517"/>
<reference evidence="2" key="1">
    <citation type="submission" date="2009-11" db="EMBL/GenBank/DDBJ databases">
        <authorList>
            <consortium name="The Broad Institute Genome Sequencing Platform"/>
            <person name="Ward D."/>
            <person name="Feldgarden M."/>
            <person name="Earl A."/>
            <person name="Young S.K."/>
            <person name="Zeng Q."/>
            <person name="Koehrsen M."/>
            <person name="Alvarado L."/>
            <person name="Berlin A."/>
            <person name="Bochicchio J."/>
            <person name="Borenstein D."/>
            <person name="Chapman S.B."/>
            <person name="Chen Z."/>
            <person name="Engels R."/>
            <person name="Freedman E."/>
            <person name="Gellesch M."/>
            <person name="Goldberg J."/>
            <person name="Griggs A."/>
            <person name="Gujja S."/>
            <person name="Heilman E."/>
            <person name="Heiman D."/>
            <person name="Hepburn T."/>
            <person name="Howarth C."/>
            <person name="Jen D."/>
            <person name="Larson L."/>
            <person name="Lewis B."/>
            <person name="Mehta T."/>
            <person name="Park D."/>
            <person name="Pearson M."/>
            <person name="Roberts A."/>
            <person name="Saif S."/>
            <person name="Shea T."/>
            <person name="Shenoy N."/>
            <person name="Sisk P."/>
            <person name="Stolte C."/>
            <person name="Sykes S."/>
            <person name="Thomson T."/>
            <person name="Walk T."/>
            <person name="White J."/>
            <person name="Yandava C."/>
            <person name="Izard J."/>
            <person name="Baranova O.V."/>
            <person name="Blanton J.M."/>
            <person name="Tanner A.C."/>
            <person name="Dewhirst F.E."/>
            <person name="Haas B."/>
            <person name="Nusbaum C."/>
            <person name="Birren B."/>
        </authorList>
    </citation>
    <scope>NUCLEOTIDE SEQUENCE [LARGE SCALE GENOMIC DNA]</scope>
    <source>
        <strain evidence="2">1-1 BBBD Race 1</strain>
    </source>
</reference>
<feature type="region of interest" description="Disordered" evidence="1">
    <location>
        <begin position="1"/>
        <end position="34"/>
    </location>
</feature>
<evidence type="ECO:0000313" key="3">
    <source>
        <dbReference type="EnsemblFungi" id="PTTG_28517-t43_1-p1"/>
    </source>
</evidence>
<dbReference type="EMBL" id="ADAS02000116">
    <property type="protein sequence ID" value="OAV89863.1"/>
    <property type="molecule type" value="Genomic_DNA"/>
</dbReference>
<feature type="compositionally biased region" description="Pro residues" evidence="1">
    <location>
        <begin position="7"/>
        <end position="18"/>
    </location>
</feature>
<gene>
    <name evidence="2" type="ORF">PTTG_28517</name>
</gene>
<protein>
    <submittedName>
        <fullName evidence="2 3">Uncharacterized protein</fullName>
    </submittedName>
</protein>
<feature type="compositionally biased region" description="Polar residues" evidence="1">
    <location>
        <begin position="251"/>
        <end position="262"/>
    </location>
</feature>
<name>A0A180GD48_PUCT1</name>
<feature type="region of interest" description="Disordered" evidence="1">
    <location>
        <begin position="235"/>
        <end position="359"/>
    </location>
</feature>
<evidence type="ECO:0000256" key="1">
    <source>
        <dbReference type="SAM" id="MobiDB-lite"/>
    </source>
</evidence>
<keyword evidence="4" id="KW-1185">Reference proteome</keyword>
<feature type="compositionally biased region" description="Basic and acidic residues" evidence="1">
    <location>
        <begin position="235"/>
        <end position="246"/>
    </location>
</feature>
<organism evidence="2">
    <name type="scientific">Puccinia triticina (isolate 1-1 / race 1 (BBBD))</name>
    <name type="common">Brown leaf rust fungus</name>
    <dbReference type="NCBI Taxonomy" id="630390"/>
    <lineage>
        <taxon>Eukaryota</taxon>
        <taxon>Fungi</taxon>
        <taxon>Dikarya</taxon>
        <taxon>Basidiomycota</taxon>
        <taxon>Pucciniomycotina</taxon>
        <taxon>Pucciniomycetes</taxon>
        <taxon>Pucciniales</taxon>
        <taxon>Pucciniaceae</taxon>
        <taxon>Puccinia</taxon>
    </lineage>
</organism>
<feature type="compositionally biased region" description="Acidic residues" evidence="1">
    <location>
        <begin position="273"/>
        <end position="284"/>
    </location>
</feature>
<accession>A0A180GD48</accession>
<reference evidence="3 4" key="3">
    <citation type="journal article" date="2017" name="G3 (Bethesda)">
        <title>Comparative analysis highlights variable genome content of wheat rusts and divergence of the mating loci.</title>
        <authorList>
            <person name="Cuomo C.A."/>
            <person name="Bakkeren G."/>
            <person name="Khalil H.B."/>
            <person name="Panwar V."/>
            <person name="Joly D."/>
            <person name="Linning R."/>
            <person name="Sakthikumar S."/>
            <person name="Song X."/>
            <person name="Adiconis X."/>
            <person name="Fan L."/>
            <person name="Goldberg J.M."/>
            <person name="Levin J.Z."/>
            <person name="Young S."/>
            <person name="Zeng Q."/>
            <person name="Anikster Y."/>
            <person name="Bruce M."/>
            <person name="Wang M."/>
            <person name="Yin C."/>
            <person name="McCallum B."/>
            <person name="Szabo L.J."/>
            <person name="Hulbert S."/>
            <person name="Chen X."/>
            <person name="Fellers J.P."/>
        </authorList>
    </citation>
    <scope>NUCLEOTIDE SEQUENCE</scope>
    <source>
        <strain evidence="4">Isolate 1-1 / race 1 (BBBD)</strain>
        <strain evidence="3">isolate 1-1 / race 1 (BBBD)</strain>
    </source>
</reference>